<dbReference type="GO" id="GO:0006506">
    <property type="term" value="P:GPI anchor biosynthetic process"/>
    <property type="evidence" value="ECO:0007669"/>
    <property type="project" value="UniProtKB-UniPathway"/>
</dbReference>
<dbReference type="Pfam" id="PF01650">
    <property type="entry name" value="Peptidase_C13"/>
    <property type="match status" value="1"/>
</dbReference>
<feature type="signal peptide" evidence="7">
    <location>
        <begin position="1"/>
        <end position="32"/>
    </location>
</feature>
<dbReference type="PIRSF" id="PIRSF500138">
    <property type="entry name" value="GPI8"/>
    <property type="match status" value="1"/>
</dbReference>
<dbReference type="EMBL" id="HBNR01054444">
    <property type="protein sequence ID" value="CAE4620345.1"/>
    <property type="molecule type" value="Transcribed_RNA"/>
</dbReference>
<dbReference type="UniPathway" id="UPA00196"/>
<feature type="chain" id="PRO_5036393595" description="GPI-anchor transamidase" evidence="7">
    <location>
        <begin position="33"/>
        <end position="437"/>
    </location>
</feature>
<keyword evidence="3" id="KW-0337">GPI-anchor biosynthesis</keyword>
<protein>
    <recommendedName>
        <fullName evidence="10">GPI-anchor transamidase</fullName>
    </recommendedName>
</protein>
<dbReference type="GO" id="GO:0016255">
    <property type="term" value="P:attachment of GPI anchor to protein"/>
    <property type="evidence" value="ECO:0007669"/>
    <property type="project" value="InterPro"/>
</dbReference>
<evidence type="ECO:0008006" key="10">
    <source>
        <dbReference type="Google" id="ProtNLM"/>
    </source>
</evidence>
<dbReference type="GO" id="GO:0042765">
    <property type="term" value="C:GPI-anchor transamidase complex"/>
    <property type="evidence" value="ECO:0007669"/>
    <property type="project" value="InterPro"/>
</dbReference>
<dbReference type="FunFam" id="3.40.50.1460:FF:000021">
    <property type="entry name" value="GPI-anchor transamidase"/>
    <property type="match status" value="1"/>
</dbReference>
<name>A0A6T1HIE2_9DINO</name>
<keyword evidence="4 7" id="KW-0732">Signal</keyword>
<evidence type="ECO:0000313" key="8">
    <source>
        <dbReference type="EMBL" id="CAE4620345.1"/>
    </source>
</evidence>
<sequence length="437" mass="48520">MGAMGGARARHSLPRLWLWSCLAALQLPRPRAATSEAQAERNNWAVLVDTSRYWYNYRHVANVLSFYHTIKRLGIPDSQILLMLAEDVPCNPRNARPGTVFNQAHHNLNLYGEDVEVDYRGDEVSVENFLRLLTGRHPPGTPRSKRLLTDSMSNVFIFITGHSGDEFIKFQDWEEITSTDIADAFEQMHKQRRYRKIFWVSDTCQAATLQNQFYSPGIIGFGSSGKKENSYSHHVDQDLGIAIIDRFTYYALEFLNRLTPSSTFTIKHFKDWFNPRLLHSNPEMRSDLFGQQPSETLITEFLASTGRMRFLSRPLQLASNGGARGLNATACPAVLPAAGKAFLGWQQVFEAEGVQPGSSLERLLAGGSAEDAAEQRRPEGVLDALAGVRKHLGGTAEPAAPEEPRPDGDGDSGSDRWLAGASLLVFLAASGCLGRLL</sequence>
<dbReference type="EMBL" id="HBNR01054445">
    <property type="protein sequence ID" value="CAE4620346.1"/>
    <property type="molecule type" value="Transcribed_RNA"/>
</dbReference>
<dbReference type="InterPro" id="IPR028361">
    <property type="entry name" value="GPI_transamidase"/>
</dbReference>
<feature type="active site" description="Nucleophile" evidence="5">
    <location>
        <position position="204"/>
    </location>
</feature>
<evidence type="ECO:0000256" key="4">
    <source>
        <dbReference type="ARBA" id="ARBA00022729"/>
    </source>
</evidence>
<dbReference type="PANTHER" id="PTHR48067:SF1">
    <property type="entry name" value="GPI-ANCHOR TRANSAMIDASE"/>
    <property type="match status" value="1"/>
</dbReference>
<dbReference type="AlphaFoldDB" id="A0A6T1HIE2"/>
<evidence type="ECO:0000256" key="1">
    <source>
        <dbReference type="ARBA" id="ARBA00004687"/>
    </source>
</evidence>
<reference evidence="9" key="1">
    <citation type="submission" date="2021-01" db="EMBL/GenBank/DDBJ databases">
        <authorList>
            <person name="Corre E."/>
            <person name="Pelletier E."/>
            <person name="Niang G."/>
            <person name="Scheremetjew M."/>
            <person name="Finn R."/>
            <person name="Kale V."/>
            <person name="Holt S."/>
            <person name="Cochrane G."/>
            <person name="Meng A."/>
            <person name="Brown T."/>
            <person name="Cohen L."/>
        </authorList>
    </citation>
    <scope>NUCLEOTIDE SEQUENCE</scope>
    <source>
        <strain evidence="9">CCMP3105</strain>
    </source>
</reference>
<dbReference type="PANTHER" id="PTHR48067">
    <property type="entry name" value="GPI-ANCHOR TRANSAMIDASE"/>
    <property type="match status" value="1"/>
</dbReference>
<proteinExistence type="inferred from homology"/>
<dbReference type="Gene3D" id="3.40.50.1460">
    <property type="match status" value="1"/>
</dbReference>
<dbReference type="InterPro" id="IPR001096">
    <property type="entry name" value="Peptidase_C13"/>
</dbReference>
<gene>
    <name evidence="8" type="ORF">AMON00008_LOCUS38238</name>
    <name evidence="9" type="ORF">AMON00008_LOCUS38239</name>
</gene>
<dbReference type="GO" id="GO:0006508">
    <property type="term" value="P:proteolysis"/>
    <property type="evidence" value="ECO:0007669"/>
    <property type="project" value="InterPro"/>
</dbReference>
<evidence type="ECO:0000256" key="5">
    <source>
        <dbReference type="PIRSR" id="PIRSR019663-1"/>
    </source>
</evidence>
<evidence type="ECO:0000313" key="9">
    <source>
        <dbReference type="EMBL" id="CAE4620346.1"/>
    </source>
</evidence>
<evidence type="ECO:0000256" key="3">
    <source>
        <dbReference type="ARBA" id="ARBA00022502"/>
    </source>
</evidence>
<comment type="similarity">
    <text evidence="2">Belongs to the peptidase C13 family.</text>
</comment>
<accession>A0A6T1HIE2</accession>
<feature type="active site" evidence="5">
    <location>
        <position position="162"/>
    </location>
</feature>
<dbReference type="PIRSF" id="PIRSF019663">
    <property type="entry name" value="Legumain"/>
    <property type="match status" value="1"/>
</dbReference>
<dbReference type="GO" id="GO:0003923">
    <property type="term" value="F:GPI-anchor transamidase activity"/>
    <property type="evidence" value="ECO:0007669"/>
    <property type="project" value="InterPro"/>
</dbReference>
<feature type="region of interest" description="Disordered" evidence="6">
    <location>
        <begin position="393"/>
        <end position="414"/>
    </location>
</feature>
<dbReference type="PRINTS" id="PR00776">
    <property type="entry name" value="HEMOGLOBNASE"/>
</dbReference>
<organism evidence="9">
    <name type="scientific">Alexandrium monilatum</name>
    <dbReference type="NCBI Taxonomy" id="311494"/>
    <lineage>
        <taxon>Eukaryota</taxon>
        <taxon>Sar</taxon>
        <taxon>Alveolata</taxon>
        <taxon>Dinophyceae</taxon>
        <taxon>Gonyaulacales</taxon>
        <taxon>Pyrocystaceae</taxon>
        <taxon>Alexandrium</taxon>
    </lineage>
</organism>
<evidence type="ECO:0000256" key="6">
    <source>
        <dbReference type="SAM" id="MobiDB-lite"/>
    </source>
</evidence>
<comment type="pathway">
    <text evidence="1">Glycolipid biosynthesis; glycosylphosphatidylinositol-anchor biosynthesis.</text>
</comment>
<evidence type="ECO:0000256" key="7">
    <source>
        <dbReference type="SAM" id="SignalP"/>
    </source>
</evidence>
<evidence type="ECO:0000256" key="2">
    <source>
        <dbReference type="ARBA" id="ARBA00009941"/>
    </source>
</evidence>